<dbReference type="PROSITE" id="PS50014">
    <property type="entry name" value="BROMODOMAIN_2"/>
    <property type="match status" value="1"/>
</dbReference>
<dbReference type="InterPro" id="IPR036427">
    <property type="entry name" value="Bromodomain-like_sf"/>
</dbReference>
<feature type="compositionally biased region" description="Basic residues" evidence="4">
    <location>
        <begin position="578"/>
        <end position="590"/>
    </location>
</feature>
<accession>A0A8K0RDH8</accession>
<feature type="compositionally biased region" description="Basic residues" evidence="4">
    <location>
        <begin position="655"/>
        <end position="667"/>
    </location>
</feature>
<dbReference type="AlphaFoldDB" id="A0A8K0RDH8"/>
<dbReference type="Gene3D" id="1.20.920.10">
    <property type="entry name" value="Bromodomain-like"/>
    <property type="match status" value="1"/>
</dbReference>
<evidence type="ECO:0000259" key="5">
    <source>
        <dbReference type="PROSITE" id="PS50014"/>
    </source>
</evidence>
<keyword evidence="3" id="KW-0175">Coiled coil</keyword>
<organism evidence="6 7">
    <name type="scientific">Paraphoma chrysanthemicola</name>
    <dbReference type="NCBI Taxonomy" id="798071"/>
    <lineage>
        <taxon>Eukaryota</taxon>
        <taxon>Fungi</taxon>
        <taxon>Dikarya</taxon>
        <taxon>Ascomycota</taxon>
        <taxon>Pezizomycotina</taxon>
        <taxon>Dothideomycetes</taxon>
        <taxon>Pleosporomycetidae</taxon>
        <taxon>Pleosporales</taxon>
        <taxon>Pleosporineae</taxon>
        <taxon>Phaeosphaeriaceae</taxon>
        <taxon>Paraphoma</taxon>
    </lineage>
</organism>
<feature type="domain" description="Bromo" evidence="5">
    <location>
        <begin position="707"/>
        <end position="812"/>
    </location>
</feature>
<protein>
    <submittedName>
        <fullName evidence="6">Bromodomain-containing protein</fullName>
    </submittedName>
</protein>
<dbReference type="InterPro" id="IPR001487">
    <property type="entry name" value="Bromodomain"/>
</dbReference>
<dbReference type="PANTHER" id="PTHR15398:SF4">
    <property type="entry name" value="BROMODOMAIN-CONTAINING PROTEIN 8 ISOFORM X1"/>
    <property type="match status" value="1"/>
</dbReference>
<name>A0A8K0RDH8_9PLEO</name>
<feature type="coiled-coil region" evidence="3">
    <location>
        <begin position="124"/>
        <end position="151"/>
    </location>
</feature>
<feature type="compositionally biased region" description="Polar residues" evidence="4">
    <location>
        <begin position="185"/>
        <end position="195"/>
    </location>
</feature>
<feature type="region of interest" description="Disordered" evidence="4">
    <location>
        <begin position="152"/>
        <end position="690"/>
    </location>
</feature>
<dbReference type="SUPFAM" id="SSF47370">
    <property type="entry name" value="Bromodomain"/>
    <property type="match status" value="1"/>
</dbReference>
<feature type="compositionally biased region" description="Acidic residues" evidence="4">
    <location>
        <begin position="842"/>
        <end position="852"/>
    </location>
</feature>
<keyword evidence="7" id="KW-1185">Reference proteome</keyword>
<feature type="compositionally biased region" description="Polar residues" evidence="4">
    <location>
        <begin position="466"/>
        <end position="483"/>
    </location>
</feature>
<feature type="compositionally biased region" description="Low complexity" evidence="4">
    <location>
        <begin position="367"/>
        <end position="380"/>
    </location>
</feature>
<feature type="compositionally biased region" description="Pro residues" evidence="4">
    <location>
        <begin position="265"/>
        <end position="280"/>
    </location>
</feature>
<dbReference type="EMBL" id="JAGMVJ010000005">
    <property type="protein sequence ID" value="KAH7090636.1"/>
    <property type="molecule type" value="Genomic_DNA"/>
</dbReference>
<dbReference type="Proteomes" id="UP000813461">
    <property type="component" value="Unassembled WGS sequence"/>
</dbReference>
<feature type="compositionally biased region" description="Low complexity" evidence="4">
    <location>
        <begin position="245"/>
        <end position="264"/>
    </location>
</feature>
<evidence type="ECO:0000256" key="2">
    <source>
        <dbReference type="PROSITE-ProRule" id="PRU00035"/>
    </source>
</evidence>
<dbReference type="PANTHER" id="PTHR15398">
    <property type="entry name" value="BROMODOMAIN-CONTAINING PROTEIN 8"/>
    <property type="match status" value="1"/>
</dbReference>
<sequence>MNNSGSAYTTLESLLLFQCLHAYGVGTSVFARISDLLKKNPDITGHKYFQSGRLSPDALRNFYLERLRRELDHEHADHDGDNNSDGANPRKRKKASPPLPSVQESLQHQHLIPKLVNKLYASYRNEVVEQIRADEDRYEKLQREVTSIERGEWDDQLRERANGKTPATRSPTLPRKSPHLAQKPLQPSASPQPGQNGVRAGQQGTTTPDAAQQPLLEAPTAVAAQKAPTSTSPQKKNAAIDQRRTSTPQSLAPSASPQPTTAQPLAPPPPPPRFQQPPSSPYNGAPYPSAPFPPGQQPPPHSLPPQPGPHQNFPPSPAGPHGPPLQAQPVPPYASNNLPQYGPPPGAAQQYSPSHQAFPHQPPGPHSPGSQAQHQQRQQYPHPPQQPHPVHSSQYAQPPPQAGFMLPPFQVAPQDPTRMHPQPTASPHYAQVSTPGGSRQQPQSGRSNVQTPGPGRPVMHPLVTQARHSFSTPVHSRSPQSAMGTPLSARSLWKKSASFTGTPAASPRPVPEPIDDFVPITTPKPSPAKSRSQRKRGKGKEKEKETEAVPSDEMAAEAATPTEPQLEESVTEPETRSGRSRRRAPPKRNRPGSLASSRAGGSVRDRSRSQSILSHTETVAADNESQAGHRIKSERGNSVDVIDEEAVDTPTQMTTRRRGAASRRKRTARDASLDEHEDQSSTPGPPRTITAPRYFARTCAPIMNDIQSHKHASTFSSAVRAKDAEGYYDIIKRPTDLKSIQKAIGIGAKQVAAAASDTPIGSPGGGGGVVELPVTSDNMPPKTIVNAAQLEKELMRMFVNAVMFNPGEEGVVEDAREMFETVQRSVSSWRNVERSSGRTEVEDTPTIEEDEVPLGKRRKV</sequence>
<evidence type="ECO:0000256" key="3">
    <source>
        <dbReference type="SAM" id="Coils"/>
    </source>
</evidence>
<dbReference type="Pfam" id="PF00439">
    <property type="entry name" value="Bromodomain"/>
    <property type="match status" value="1"/>
</dbReference>
<feature type="region of interest" description="Disordered" evidence="4">
    <location>
        <begin position="73"/>
        <end position="108"/>
    </location>
</feature>
<proteinExistence type="predicted"/>
<dbReference type="GO" id="GO:0006325">
    <property type="term" value="P:chromatin organization"/>
    <property type="evidence" value="ECO:0007669"/>
    <property type="project" value="UniProtKB-ARBA"/>
</dbReference>
<feature type="compositionally biased region" description="Basic and acidic residues" evidence="4">
    <location>
        <begin position="831"/>
        <end position="841"/>
    </location>
</feature>
<feature type="compositionally biased region" description="Basic and acidic residues" evidence="4">
    <location>
        <begin position="152"/>
        <end position="162"/>
    </location>
</feature>
<evidence type="ECO:0000313" key="7">
    <source>
        <dbReference type="Proteomes" id="UP000813461"/>
    </source>
</evidence>
<feature type="compositionally biased region" description="Pro residues" evidence="4">
    <location>
        <begin position="288"/>
        <end position="323"/>
    </location>
</feature>
<dbReference type="OrthoDB" id="21449at2759"/>
<feature type="region of interest" description="Disordered" evidence="4">
    <location>
        <begin position="829"/>
        <end position="860"/>
    </location>
</feature>
<evidence type="ECO:0000256" key="1">
    <source>
        <dbReference type="ARBA" id="ARBA00023117"/>
    </source>
</evidence>
<reference evidence="6" key="1">
    <citation type="journal article" date="2021" name="Nat. Commun.">
        <title>Genetic determinants of endophytism in the Arabidopsis root mycobiome.</title>
        <authorList>
            <person name="Mesny F."/>
            <person name="Miyauchi S."/>
            <person name="Thiergart T."/>
            <person name="Pickel B."/>
            <person name="Atanasova L."/>
            <person name="Karlsson M."/>
            <person name="Huettel B."/>
            <person name="Barry K.W."/>
            <person name="Haridas S."/>
            <person name="Chen C."/>
            <person name="Bauer D."/>
            <person name="Andreopoulos W."/>
            <person name="Pangilinan J."/>
            <person name="LaButti K."/>
            <person name="Riley R."/>
            <person name="Lipzen A."/>
            <person name="Clum A."/>
            <person name="Drula E."/>
            <person name="Henrissat B."/>
            <person name="Kohler A."/>
            <person name="Grigoriev I.V."/>
            <person name="Martin F.M."/>
            <person name="Hacquard S."/>
        </authorList>
    </citation>
    <scope>NUCLEOTIDE SEQUENCE</scope>
    <source>
        <strain evidence="6">MPI-SDFR-AT-0120</strain>
    </source>
</reference>
<feature type="compositionally biased region" description="Polar residues" evidence="4">
    <location>
        <begin position="431"/>
        <end position="451"/>
    </location>
</feature>
<keyword evidence="1 2" id="KW-0103">Bromodomain</keyword>
<comment type="caution">
    <text evidence="6">The sequence shown here is derived from an EMBL/GenBank/DDBJ whole genome shotgun (WGS) entry which is preliminary data.</text>
</comment>
<gene>
    <name evidence="6" type="ORF">FB567DRAFT_520289</name>
</gene>
<evidence type="ECO:0000313" key="6">
    <source>
        <dbReference type="EMBL" id="KAH7090636.1"/>
    </source>
</evidence>
<dbReference type="GO" id="GO:0035267">
    <property type="term" value="C:NuA4 histone acetyltransferase complex"/>
    <property type="evidence" value="ECO:0007669"/>
    <property type="project" value="TreeGrafter"/>
</dbReference>
<dbReference type="CDD" id="cd04369">
    <property type="entry name" value="Bromodomain"/>
    <property type="match status" value="1"/>
</dbReference>
<evidence type="ECO:0000256" key="4">
    <source>
        <dbReference type="SAM" id="MobiDB-lite"/>
    </source>
</evidence>